<dbReference type="AlphaFoldDB" id="A0A485KCE3"/>
<evidence type="ECO:0000313" key="2">
    <source>
        <dbReference type="EMBL" id="VFT80118.1"/>
    </source>
</evidence>
<gene>
    <name evidence="2" type="primary">Aste57867_2935</name>
    <name evidence="1" type="ORF">As57867_002927</name>
    <name evidence="2" type="ORF">ASTE57867_2935</name>
</gene>
<evidence type="ECO:0000313" key="1">
    <source>
        <dbReference type="EMBL" id="KAF0716247.1"/>
    </source>
</evidence>
<dbReference type="Gene3D" id="3.40.50.300">
    <property type="entry name" value="P-loop containing nucleotide triphosphate hydrolases"/>
    <property type="match status" value="1"/>
</dbReference>
<sequence length="140" mass="16192">MLEDLDHATVDKLGIQFLKTICDESGFPMDQKYKTPQLAKTTCLVIGNFDINSVVPEGKGVEETKQALHRRFMQVRIDQLLAYLELKLIPGYERKQLKKAGNTDPAAIFMTWDYLRDCPKGDDVKEPEYYQDKIIDHYYA</sequence>
<reference evidence="2 3" key="1">
    <citation type="submission" date="2019-03" db="EMBL/GenBank/DDBJ databases">
        <authorList>
            <person name="Gaulin E."/>
            <person name="Dumas B."/>
        </authorList>
    </citation>
    <scope>NUCLEOTIDE SEQUENCE [LARGE SCALE GENOMIC DNA]</scope>
    <source>
        <strain evidence="2">CBS 568.67</strain>
    </source>
</reference>
<accession>A0A485KCE3</accession>
<dbReference type="OrthoDB" id="159597at2759"/>
<name>A0A485KCE3_9STRA</name>
<keyword evidence="3" id="KW-1185">Reference proteome</keyword>
<evidence type="ECO:0000313" key="3">
    <source>
        <dbReference type="Proteomes" id="UP000332933"/>
    </source>
</evidence>
<dbReference type="Proteomes" id="UP000332933">
    <property type="component" value="Unassembled WGS sequence"/>
</dbReference>
<dbReference type="InterPro" id="IPR027417">
    <property type="entry name" value="P-loop_NTPase"/>
</dbReference>
<dbReference type="EMBL" id="CAADRA010000437">
    <property type="protein sequence ID" value="VFT80118.1"/>
    <property type="molecule type" value="Genomic_DNA"/>
</dbReference>
<reference evidence="1" key="2">
    <citation type="submission" date="2019-06" db="EMBL/GenBank/DDBJ databases">
        <title>Genomics analysis of Aphanomyces spp. identifies a new class of oomycete effector associated with host adaptation.</title>
        <authorList>
            <person name="Gaulin E."/>
        </authorList>
    </citation>
    <scope>NUCLEOTIDE SEQUENCE</scope>
    <source>
        <strain evidence="1">CBS 578.67</strain>
    </source>
</reference>
<proteinExistence type="predicted"/>
<protein>
    <submittedName>
        <fullName evidence="2">Aste57867_2935 protein</fullName>
    </submittedName>
</protein>
<dbReference type="EMBL" id="VJMH01000437">
    <property type="protein sequence ID" value="KAF0716247.1"/>
    <property type="molecule type" value="Genomic_DNA"/>
</dbReference>
<organism evidence="2 3">
    <name type="scientific">Aphanomyces stellatus</name>
    <dbReference type="NCBI Taxonomy" id="120398"/>
    <lineage>
        <taxon>Eukaryota</taxon>
        <taxon>Sar</taxon>
        <taxon>Stramenopiles</taxon>
        <taxon>Oomycota</taxon>
        <taxon>Saprolegniomycetes</taxon>
        <taxon>Saprolegniales</taxon>
        <taxon>Verrucalvaceae</taxon>
        <taxon>Aphanomyces</taxon>
    </lineage>
</organism>